<name>A0ABV1NL65_9CAUL</name>
<keyword evidence="1" id="KW-0732">Signal</keyword>
<feature type="signal peptide" evidence="1">
    <location>
        <begin position="1"/>
        <end position="23"/>
    </location>
</feature>
<dbReference type="EMBL" id="JBEGDD010000003">
    <property type="protein sequence ID" value="MEQ7154576.1"/>
    <property type="molecule type" value="Genomic_DNA"/>
</dbReference>
<organism evidence="2 3">
    <name type="scientific">Brevundimonas aurifodinae</name>
    <dbReference type="NCBI Taxonomy" id="1508312"/>
    <lineage>
        <taxon>Bacteria</taxon>
        <taxon>Pseudomonadati</taxon>
        <taxon>Pseudomonadota</taxon>
        <taxon>Alphaproteobacteria</taxon>
        <taxon>Caulobacterales</taxon>
        <taxon>Caulobacteraceae</taxon>
        <taxon>Brevundimonas</taxon>
    </lineage>
</organism>
<feature type="chain" id="PRO_5045296650" description="Peptidase M1 membrane alanine aminopeptidase domain-containing protein" evidence="1">
    <location>
        <begin position="24"/>
        <end position="443"/>
    </location>
</feature>
<gene>
    <name evidence="2" type="ORF">ABN401_05050</name>
</gene>
<accession>A0ABV1NL65</accession>
<dbReference type="SUPFAM" id="SSF55486">
    <property type="entry name" value="Metalloproteases ('zincins'), catalytic domain"/>
    <property type="match status" value="1"/>
</dbReference>
<protein>
    <recommendedName>
        <fullName evidence="4">Peptidase M1 membrane alanine aminopeptidase domain-containing protein</fullName>
    </recommendedName>
</protein>
<proteinExistence type="predicted"/>
<reference evidence="2 3" key="1">
    <citation type="submission" date="2024-06" db="EMBL/GenBank/DDBJ databases">
        <title>Brevundimonas sp. C11.</title>
        <authorList>
            <person name="Maltman C."/>
        </authorList>
    </citation>
    <scope>NUCLEOTIDE SEQUENCE [LARGE SCALE GENOMIC DNA]</scope>
    <source>
        <strain evidence="2 3">C11</strain>
    </source>
</reference>
<keyword evidence="3" id="KW-1185">Reference proteome</keyword>
<dbReference type="RefSeq" id="WP_349683741.1">
    <property type="nucleotide sequence ID" value="NZ_JBEGDD010000003.1"/>
</dbReference>
<comment type="caution">
    <text evidence="2">The sequence shown here is derived from an EMBL/GenBank/DDBJ whole genome shotgun (WGS) entry which is preliminary data.</text>
</comment>
<evidence type="ECO:0000256" key="1">
    <source>
        <dbReference type="SAM" id="SignalP"/>
    </source>
</evidence>
<dbReference type="Proteomes" id="UP001445732">
    <property type="component" value="Unassembled WGS sequence"/>
</dbReference>
<evidence type="ECO:0000313" key="2">
    <source>
        <dbReference type="EMBL" id="MEQ7154576.1"/>
    </source>
</evidence>
<sequence>MTKFRTPAVASIMLMVLAGPAVAQNAPAQYDIALALDPAGSALSVVVEASGLPCQGDVARVYLNRGLTLTETIIDGRPVEPVIDPAGAEPFWIAASRAIDIPCPREKARLSYAGPGQLHRDGRNQVAPELIELSLYGGWYPMTAIDRPFTWRLRTALPEGWTFASVGAASRTEPGRIDVTSDRATDVVLIASPRFTDDSVEIDGRRSRVLISDDAPIEARQVAAGLAGEAADMSAWLERVLGPVEEGRQVRPELVFTRRGGPLSYSRLPLIVTPQASLLAPGDRPLGLNVRHEVAHFWSRSEGAANDWISEGVAEHLALVRTGDREGDDTRRSRLDLYRQQVEAAGRGVSIADTHTDETRAYINRYQRPALLLDAVQASVGRPALETFLRRLFALGSSLTTATFRSLAVETLGEPQATRISACLISMDWPEVCGGIDAPRPVT</sequence>
<evidence type="ECO:0008006" key="4">
    <source>
        <dbReference type="Google" id="ProtNLM"/>
    </source>
</evidence>
<evidence type="ECO:0000313" key="3">
    <source>
        <dbReference type="Proteomes" id="UP001445732"/>
    </source>
</evidence>